<dbReference type="Proteomes" id="UP000770717">
    <property type="component" value="Unassembled WGS sequence"/>
</dbReference>
<dbReference type="AlphaFoldDB" id="A0A8J6EIA0"/>
<accession>A0A8J6EIA0</accession>
<proteinExistence type="predicted"/>
<sequence length="99" mass="10876">MTAYIGKCSPYRYIYTFFIGSLQFTRCTNVRNCSKCPSASLIPLLQSQNQGRWPEHNSPSRCPSAALVGSGSDLTIFQLPPTATSASSFTTSTHRLHSQ</sequence>
<protein>
    <submittedName>
        <fullName evidence="1">Uncharacterized protein</fullName>
    </submittedName>
</protein>
<dbReference type="EMBL" id="WNTK01000468">
    <property type="protein sequence ID" value="KAG9469633.1"/>
    <property type="molecule type" value="Genomic_DNA"/>
</dbReference>
<keyword evidence="2" id="KW-1185">Reference proteome</keyword>
<reference evidence="1" key="1">
    <citation type="thesis" date="2020" institute="ProQuest LLC" country="789 East Eisenhower Parkway, Ann Arbor, MI, USA">
        <title>Comparative Genomics and Chromosome Evolution.</title>
        <authorList>
            <person name="Mudd A.B."/>
        </authorList>
    </citation>
    <scope>NUCLEOTIDE SEQUENCE</scope>
    <source>
        <strain evidence="1">HN-11 Male</strain>
        <tissue evidence="1">Kidney and liver</tissue>
    </source>
</reference>
<comment type="caution">
    <text evidence="1">The sequence shown here is derived from an EMBL/GenBank/DDBJ whole genome shotgun (WGS) entry which is preliminary data.</text>
</comment>
<name>A0A8J6EIA0_ELECQ</name>
<evidence type="ECO:0000313" key="1">
    <source>
        <dbReference type="EMBL" id="KAG9469633.1"/>
    </source>
</evidence>
<evidence type="ECO:0000313" key="2">
    <source>
        <dbReference type="Proteomes" id="UP000770717"/>
    </source>
</evidence>
<gene>
    <name evidence="1" type="ORF">GDO78_020054</name>
</gene>
<organism evidence="1 2">
    <name type="scientific">Eleutherodactylus coqui</name>
    <name type="common">Puerto Rican coqui</name>
    <dbReference type="NCBI Taxonomy" id="57060"/>
    <lineage>
        <taxon>Eukaryota</taxon>
        <taxon>Metazoa</taxon>
        <taxon>Chordata</taxon>
        <taxon>Craniata</taxon>
        <taxon>Vertebrata</taxon>
        <taxon>Euteleostomi</taxon>
        <taxon>Amphibia</taxon>
        <taxon>Batrachia</taxon>
        <taxon>Anura</taxon>
        <taxon>Neobatrachia</taxon>
        <taxon>Hyloidea</taxon>
        <taxon>Eleutherodactylidae</taxon>
        <taxon>Eleutherodactylinae</taxon>
        <taxon>Eleutherodactylus</taxon>
        <taxon>Eleutherodactylus</taxon>
    </lineage>
</organism>